<name>A0ABS8T5J3_DATST</name>
<feature type="coiled-coil region" evidence="1">
    <location>
        <begin position="35"/>
        <end position="62"/>
    </location>
</feature>
<proteinExistence type="predicted"/>
<gene>
    <name evidence="2" type="ORF">HAX54_002866</name>
</gene>
<dbReference type="EMBL" id="JACEIK010001129">
    <property type="protein sequence ID" value="MCD7466296.1"/>
    <property type="molecule type" value="Genomic_DNA"/>
</dbReference>
<keyword evidence="1" id="KW-0175">Coiled coil</keyword>
<protein>
    <submittedName>
        <fullName evidence="2">Uncharacterized protein</fullName>
    </submittedName>
</protein>
<evidence type="ECO:0000313" key="2">
    <source>
        <dbReference type="EMBL" id="MCD7466296.1"/>
    </source>
</evidence>
<keyword evidence="3" id="KW-1185">Reference proteome</keyword>
<evidence type="ECO:0000313" key="3">
    <source>
        <dbReference type="Proteomes" id="UP000823775"/>
    </source>
</evidence>
<sequence>MSWDHNAQLVRIAKDISSMIQHAIKTTMKPVVEKLESLCARVDVLEDDVVVLRKEIDRKKAMVLPIRVNLNILAVVADSPIVERSPPDDWCIKYSLSGGATTEEIQEKVAS</sequence>
<evidence type="ECO:0000256" key="1">
    <source>
        <dbReference type="SAM" id="Coils"/>
    </source>
</evidence>
<accession>A0ABS8T5J3</accession>
<organism evidence="2 3">
    <name type="scientific">Datura stramonium</name>
    <name type="common">Jimsonweed</name>
    <name type="synonym">Common thornapple</name>
    <dbReference type="NCBI Taxonomy" id="4076"/>
    <lineage>
        <taxon>Eukaryota</taxon>
        <taxon>Viridiplantae</taxon>
        <taxon>Streptophyta</taxon>
        <taxon>Embryophyta</taxon>
        <taxon>Tracheophyta</taxon>
        <taxon>Spermatophyta</taxon>
        <taxon>Magnoliopsida</taxon>
        <taxon>eudicotyledons</taxon>
        <taxon>Gunneridae</taxon>
        <taxon>Pentapetalae</taxon>
        <taxon>asterids</taxon>
        <taxon>lamiids</taxon>
        <taxon>Solanales</taxon>
        <taxon>Solanaceae</taxon>
        <taxon>Solanoideae</taxon>
        <taxon>Datureae</taxon>
        <taxon>Datura</taxon>
    </lineage>
</organism>
<comment type="caution">
    <text evidence="2">The sequence shown here is derived from an EMBL/GenBank/DDBJ whole genome shotgun (WGS) entry which is preliminary data.</text>
</comment>
<dbReference type="Proteomes" id="UP000823775">
    <property type="component" value="Unassembled WGS sequence"/>
</dbReference>
<reference evidence="2 3" key="1">
    <citation type="journal article" date="2021" name="BMC Genomics">
        <title>Datura genome reveals duplications of psychoactive alkaloid biosynthetic genes and high mutation rate following tissue culture.</title>
        <authorList>
            <person name="Rajewski A."/>
            <person name="Carter-House D."/>
            <person name="Stajich J."/>
            <person name="Litt A."/>
        </authorList>
    </citation>
    <scope>NUCLEOTIDE SEQUENCE [LARGE SCALE GENOMIC DNA]</scope>
    <source>
        <strain evidence="2">AR-01</strain>
    </source>
</reference>